<organism evidence="2 3">
    <name type="scientific">Ruminococcus flavefaciens</name>
    <dbReference type="NCBI Taxonomy" id="1265"/>
    <lineage>
        <taxon>Bacteria</taxon>
        <taxon>Bacillati</taxon>
        <taxon>Bacillota</taxon>
        <taxon>Clostridia</taxon>
        <taxon>Eubacteriales</taxon>
        <taxon>Oscillospiraceae</taxon>
        <taxon>Ruminococcus</taxon>
    </lineage>
</organism>
<reference evidence="2 3" key="1">
    <citation type="submission" date="2016-10" db="EMBL/GenBank/DDBJ databases">
        <authorList>
            <person name="de Groot N.N."/>
        </authorList>
    </citation>
    <scope>NUCLEOTIDE SEQUENCE [LARGE SCALE GENOMIC DNA]</scope>
    <source>
        <strain evidence="2 3">YAD2003</strain>
    </source>
</reference>
<dbReference type="InterPro" id="IPR011006">
    <property type="entry name" value="CheY-like_superfamily"/>
</dbReference>
<evidence type="ECO:0000313" key="2">
    <source>
        <dbReference type="EMBL" id="SEH38213.1"/>
    </source>
</evidence>
<dbReference type="AlphaFoldDB" id="A0A1H6HVL1"/>
<proteinExistence type="predicted"/>
<protein>
    <submittedName>
        <fullName evidence="2">Response regulator NasT</fullName>
    </submittedName>
</protein>
<dbReference type="InterPro" id="IPR005561">
    <property type="entry name" value="ANTAR"/>
</dbReference>
<name>A0A1H6HVL1_RUMFL</name>
<dbReference type="Gene3D" id="1.10.10.10">
    <property type="entry name" value="Winged helix-like DNA-binding domain superfamily/Winged helix DNA-binding domain"/>
    <property type="match status" value="1"/>
</dbReference>
<dbReference type="OrthoDB" id="9808843at2"/>
<feature type="domain" description="ANTAR" evidence="1">
    <location>
        <begin position="124"/>
        <end position="185"/>
    </location>
</feature>
<dbReference type="SMART" id="SM01012">
    <property type="entry name" value="ANTAR"/>
    <property type="match status" value="1"/>
</dbReference>
<evidence type="ECO:0000313" key="3">
    <source>
        <dbReference type="Proteomes" id="UP000183190"/>
    </source>
</evidence>
<dbReference type="SUPFAM" id="SSF52172">
    <property type="entry name" value="CheY-like"/>
    <property type="match status" value="1"/>
</dbReference>
<dbReference type="Pfam" id="PF03861">
    <property type="entry name" value="ANTAR"/>
    <property type="match status" value="1"/>
</dbReference>
<dbReference type="Proteomes" id="UP000183190">
    <property type="component" value="Unassembled WGS sequence"/>
</dbReference>
<dbReference type="RefSeq" id="WP_074714058.1">
    <property type="nucleotide sequence ID" value="NZ_FNWV01000001.1"/>
</dbReference>
<gene>
    <name evidence="2" type="ORF">SAMN02910265_00213</name>
</gene>
<dbReference type="GO" id="GO:0003723">
    <property type="term" value="F:RNA binding"/>
    <property type="evidence" value="ECO:0007669"/>
    <property type="project" value="InterPro"/>
</dbReference>
<dbReference type="InterPro" id="IPR036388">
    <property type="entry name" value="WH-like_DNA-bd_sf"/>
</dbReference>
<evidence type="ECO:0000259" key="1">
    <source>
        <dbReference type="PROSITE" id="PS50921"/>
    </source>
</evidence>
<dbReference type="PROSITE" id="PS50921">
    <property type="entry name" value="ANTAR"/>
    <property type="match status" value="1"/>
</dbReference>
<accession>A0A1H6HVL1</accession>
<sequence length="193" mass="21942">MEKILVVSSNKIASEALVNFLRDSFRCTPKLVESAYQAKTVFDADPSVELAVINSPLMDESGFELAEYIIDNTTANCIFMIKEEQTEKIAGLAEKTGIIIVGKPFSRTLLYQLVKTLDIAVNRSLKLYEENRRLEEKINEIQAVDKAKFMLMQYKGMTEEEAHAYLEQYAMNKRKKKSIAALAVIDKLSEQYL</sequence>
<dbReference type="Gene3D" id="3.40.50.2300">
    <property type="match status" value="1"/>
</dbReference>
<dbReference type="EMBL" id="FNWV01000001">
    <property type="protein sequence ID" value="SEH38213.1"/>
    <property type="molecule type" value="Genomic_DNA"/>
</dbReference>